<keyword evidence="2" id="KW-1185">Reference proteome</keyword>
<reference evidence="1" key="1">
    <citation type="submission" date="2020-04" db="EMBL/GenBank/DDBJ databases">
        <authorList>
            <person name="Alioto T."/>
            <person name="Alioto T."/>
            <person name="Gomez Garrido J."/>
        </authorList>
    </citation>
    <scope>NUCLEOTIDE SEQUENCE</scope>
    <source>
        <strain evidence="1">A484AB</strain>
    </source>
</reference>
<dbReference type="PANTHER" id="PTHR10166:SF66">
    <property type="entry name" value="VWFA AND CACHE DOMAIN-CONTAINING PROTEIN CG16868"/>
    <property type="match status" value="1"/>
</dbReference>
<dbReference type="Gene3D" id="3.40.50.410">
    <property type="entry name" value="von Willebrand factor, type A domain"/>
    <property type="match status" value="1"/>
</dbReference>
<dbReference type="OrthoDB" id="5982285at2759"/>
<dbReference type="InterPro" id="IPR036465">
    <property type="entry name" value="vWFA_dom_sf"/>
</dbReference>
<dbReference type="InterPro" id="IPR051173">
    <property type="entry name" value="Ca_channel_alpha-2/delta"/>
</dbReference>
<feature type="non-terminal residue" evidence="1">
    <location>
        <position position="1"/>
    </location>
</feature>
<dbReference type="GO" id="GO:0005245">
    <property type="term" value="F:voltage-gated calcium channel activity"/>
    <property type="evidence" value="ECO:0007669"/>
    <property type="project" value="TreeGrafter"/>
</dbReference>
<dbReference type="PANTHER" id="PTHR10166">
    <property type="entry name" value="VOLTAGE-DEPENDENT CALCIUM CHANNEL SUBUNIT ALPHA-2/DELTA-RELATED"/>
    <property type="match status" value="1"/>
</dbReference>
<dbReference type="AlphaFoldDB" id="A0A6S7LLF9"/>
<name>A0A6S7LLF9_PARCT</name>
<evidence type="ECO:0000313" key="1">
    <source>
        <dbReference type="EMBL" id="CAB4038703.1"/>
    </source>
</evidence>
<gene>
    <name evidence="1" type="ORF">PACLA_8A053042</name>
</gene>
<accession>A0A6S7LLF9</accession>
<evidence type="ECO:0000313" key="2">
    <source>
        <dbReference type="Proteomes" id="UP001152795"/>
    </source>
</evidence>
<dbReference type="GO" id="GO:0005891">
    <property type="term" value="C:voltage-gated calcium channel complex"/>
    <property type="evidence" value="ECO:0007669"/>
    <property type="project" value="TreeGrafter"/>
</dbReference>
<dbReference type="SUPFAM" id="SSF53300">
    <property type="entry name" value="vWA-like"/>
    <property type="match status" value="1"/>
</dbReference>
<feature type="non-terminal residue" evidence="1">
    <location>
        <position position="200"/>
    </location>
</feature>
<dbReference type="Proteomes" id="UP001152795">
    <property type="component" value="Unassembled WGS sequence"/>
</dbReference>
<protein>
    <submittedName>
        <fullName evidence="1">Uncharacterized protein</fullName>
    </submittedName>
</protein>
<organism evidence="1 2">
    <name type="scientific">Paramuricea clavata</name>
    <name type="common">Red gorgonian</name>
    <name type="synonym">Violescent sea-whip</name>
    <dbReference type="NCBI Taxonomy" id="317549"/>
    <lineage>
        <taxon>Eukaryota</taxon>
        <taxon>Metazoa</taxon>
        <taxon>Cnidaria</taxon>
        <taxon>Anthozoa</taxon>
        <taxon>Octocorallia</taxon>
        <taxon>Malacalcyonacea</taxon>
        <taxon>Plexauridae</taxon>
        <taxon>Paramuricea</taxon>
    </lineage>
</organism>
<dbReference type="EMBL" id="CACRXK020024489">
    <property type="protein sequence ID" value="CAB4038703.1"/>
    <property type="molecule type" value="Genomic_DNA"/>
</dbReference>
<proteinExistence type="predicted"/>
<comment type="caution">
    <text evidence="1">The sequence shown here is derived from an EMBL/GenBank/DDBJ whole genome shotgun (WGS) entry which is preliminary data.</text>
</comment>
<sequence length="200" mass="22624">IFFDDSKFVHEKVDGKREIDLLANVLKQRFHNNIVALEQIKTTVEKGYSSQQVSSSSISPECCEINPTETDYRFKTKVLSNMFCEIKAKYVSKGAKHLSKSLEETVINNLNKNPDLRWQYFGSQEGILSIYPAHKYTSCDSYDNRVRPWYVEGIAPEPKDIVLIIDKSGSMADIIGNKTLIQIAVSAAESVLNSLNPNDR</sequence>